<dbReference type="OrthoDB" id="2371840at2759"/>
<evidence type="ECO:0000313" key="2">
    <source>
        <dbReference type="Proteomes" id="UP000789570"/>
    </source>
</evidence>
<protein>
    <submittedName>
        <fullName evidence="1">6720_t:CDS:1</fullName>
    </submittedName>
</protein>
<feature type="non-terminal residue" evidence="1">
    <location>
        <position position="1"/>
    </location>
</feature>
<sequence>MQRLQICKLNAIQVKEERKVLISSRIVKDTSLSLEKQTLTFNDLYKNLIQPVFRFREVHVFVGKGDLKWNFVQDGLQDELTYTILTDLTKSLTLSTSIPWACGVIWKLVIEQVLALITIVDQYTNFLKKANDHIHEIHYSGIPVRDPSVNLEVYTIDADSNDIIKEIYE</sequence>
<evidence type="ECO:0000313" key="1">
    <source>
        <dbReference type="EMBL" id="CAG8628374.1"/>
    </source>
</evidence>
<dbReference type="AlphaFoldDB" id="A0A9N9D6Q4"/>
<proteinExistence type="predicted"/>
<comment type="caution">
    <text evidence="1">The sequence shown here is derived from an EMBL/GenBank/DDBJ whole genome shotgun (WGS) entry which is preliminary data.</text>
</comment>
<dbReference type="EMBL" id="CAJVPQ010003459">
    <property type="protein sequence ID" value="CAG8628374.1"/>
    <property type="molecule type" value="Genomic_DNA"/>
</dbReference>
<name>A0A9N9D6Q4_9GLOM</name>
<dbReference type="Proteomes" id="UP000789570">
    <property type="component" value="Unassembled WGS sequence"/>
</dbReference>
<accession>A0A9N9D6Q4</accession>
<organism evidence="1 2">
    <name type="scientific">Funneliformis caledonium</name>
    <dbReference type="NCBI Taxonomy" id="1117310"/>
    <lineage>
        <taxon>Eukaryota</taxon>
        <taxon>Fungi</taxon>
        <taxon>Fungi incertae sedis</taxon>
        <taxon>Mucoromycota</taxon>
        <taxon>Glomeromycotina</taxon>
        <taxon>Glomeromycetes</taxon>
        <taxon>Glomerales</taxon>
        <taxon>Glomeraceae</taxon>
        <taxon>Funneliformis</taxon>
    </lineage>
</organism>
<keyword evidence="2" id="KW-1185">Reference proteome</keyword>
<gene>
    <name evidence="1" type="ORF">FCALED_LOCUS9927</name>
</gene>
<reference evidence="1" key="1">
    <citation type="submission" date="2021-06" db="EMBL/GenBank/DDBJ databases">
        <authorList>
            <person name="Kallberg Y."/>
            <person name="Tangrot J."/>
            <person name="Rosling A."/>
        </authorList>
    </citation>
    <scope>NUCLEOTIDE SEQUENCE</scope>
    <source>
        <strain evidence="1">UK204</strain>
    </source>
</reference>